<dbReference type="SUPFAM" id="SSF51735">
    <property type="entry name" value="NAD(P)-binding Rossmann-fold domains"/>
    <property type="match status" value="1"/>
</dbReference>
<organism evidence="2 3">
    <name type="scientific">Clupea harengus</name>
    <name type="common">Atlantic herring</name>
    <dbReference type="NCBI Taxonomy" id="7950"/>
    <lineage>
        <taxon>Eukaryota</taxon>
        <taxon>Metazoa</taxon>
        <taxon>Chordata</taxon>
        <taxon>Craniata</taxon>
        <taxon>Vertebrata</taxon>
        <taxon>Euteleostomi</taxon>
        <taxon>Actinopterygii</taxon>
        <taxon>Neopterygii</taxon>
        <taxon>Teleostei</taxon>
        <taxon>Clupei</taxon>
        <taxon>Clupeiformes</taxon>
        <taxon>Clupeoidei</taxon>
        <taxon>Clupeidae</taxon>
        <taxon>Clupea</taxon>
    </lineage>
</organism>
<gene>
    <name evidence="3" type="primary">LOC105899326</name>
</gene>
<feature type="domain" description="NAD(P)-binding" evidence="1">
    <location>
        <begin position="7"/>
        <end position="207"/>
    </location>
</feature>
<protein>
    <submittedName>
        <fullName evidence="3">Flavin reductase (NADPH)-like</fullName>
    </submittedName>
</protein>
<reference evidence="3" key="1">
    <citation type="submission" date="2025-08" db="UniProtKB">
        <authorList>
            <consortium name="RefSeq"/>
        </authorList>
    </citation>
    <scope>IDENTIFICATION</scope>
</reference>
<dbReference type="GO" id="GO:0003824">
    <property type="term" value="F:catalytic activity"/>
    <property type="evidence" value="ECO:0007669"/>
    <property type="project" value="UniProtKB-ARBA"/>
</dbReference>
<dbReference type="RefSeq" id="XP_012681948.1">
    <property type="nucleotide sequence ID" value="XM_012826494.3"/>
</dbReference>
<dbReference type="InterPro" id="IPR016040">
    <property type="entry name" value="NAD(P)-bd_dom"/>
</dbReference>
<dbReference type="KEGG" id="char:105899326"/>
<dbReference type="OrthoDB" id="419598at2759"/>
<keyword evidence="2" id="KW-1185">Reference proteome</keyword>
<dbReference type="CDD" id="cd05244">
    <property type="entry name" value="BVR-B_like_SDR_a"/>
    <property type="match status" value="1"/>
</dbReference>
<evidence type="ECO:0000259" key="1">
    <source>
        <dbReference type="Pfam" id="PF13460"/>
    </source>
</evidence>
<dbReference type="Proteomes" id="UP000515152">
    <property type="component" value="Chromosome 1"/>
</dbReference>
<dbReference type="PANTHER" id="PTHR15020:SF50">
    <property type="entry name" value="UPF0659 PROTEIN YMR090W"/>
    <property type="match status" value="1"/>
</dbReference>
<dbReference type="GeneID" id="105899326"/>
<dbReference type="InterPro" id="IPR036291">
    <property type="entry name" value="NAD(P)-bd_dom_sf"/>
</dbReference>
<dbReference type="Pfam" id="PF13460">
    <property type="entry name" value="NAD_binding_10"/>
    <property type="match status" value="1"/>
</dbReference>
<evidence type="ECO:0000313" key="3">
    <source>
        <dbReference type="RefSeq" id="XP_012681948.1"/>
    </source>
</evidence>
<proteinExistence type="predicted"/>
<dbReference type="Gene3D" id="3.40.50.720">
    <property type="entry name" value="NAD(P)-binding Rossmann-like Domain"/>
    <property type="match status" value="1"/>
</dbReference>
<dbReference type="AlphaFoldDB" id="A0A6P3VV29"/>
<name>A0A6P3VV29_CLUHA</name>
<dbReference type="PANTHER" id="PTHR15020">
    <property type="entry name" value="FLAVIN REDUCTASE-RELATED"/>
    <property type="match status" value="1"/>
</dbReference>
<sequence>MRIAVLGATGQTGQYLVKQAIQKGYGVTAVVRNPGKLLVCHENLKVVKGDVFSKDSLKRHLEGHDAVISCLGFPISPLFGVTGYTKSMRAVVCAAQEVGVNRVITMTSWYTDPNSLTGTASVFRLFLLTTIQSVLSNMYEMEHYLKQVNNIDWTVVRPPGLRNEPATAKEFLTREGYFVPDSSGLPIGRHAVARGDVSRFMLSVLDSNSWIKRGVAITTK</sequence>
<evidence type="ECO:0000313" key="2">
    <source>
        <dbReference type="Proteomes" id="UP000515152"/>
    </source>
</evidence>
<accession>A0A6P3VV29</accession>